<dbReference type="RefSeq" id="WP_062039222.1">
    <property type="nucleotide sequence ID" value="NZ_DF968182.1"/>
</dbReference>
<dbReference type="PATRIC" id="fig|1678841.3.peg.1083"/>
<dbReference type="Pfam" id="PF26300">
    <property type="entry name" value="PEPCK_PPi_lobe_2"/>
    <property type="match status" value="1"/>
</dbReference>
<dbReference type="InterPro" id="IPR058710">
    <property type="entry name" value="PEPCK_lobe_2"/>
</dbReference>
<evidence type="ECO:0000313" key="2">
    <source>
        <dbReference type="EMBL" id="GAP42819.1"/>
    </source>
</evidence>
<evidence type="ECO:0000259" key="1">
    <source>
        <dbReference type="Pfam" id="PF26300"/>
    </source>
</evidence>
<dbReference type="Proteomes" id="UP000053091">
    <property type="component" value="Unassembled WGS sequence"/>
</dbReference>
<dbReference type="OrthoDB" id="366044at2"/>
<proteinExistence type="predicted"/>
<accession>A0A0S7C201</accession>
<dbReference type="AlphaFoldDB" id="A0A0S7C201"/>
<feature type="domain" description="PPi-type phosphoenolpyruvate carboxykinase lobe 2" evidence="1">
    <location>
        <begin position="523"/>
        <end position="631"/>
    </location>
</feature>
<name>A0A0S7C201_9BACT</name>
<organism evidence="2">
    <name type="scientific">Lentimicrobium saccharophilum</name>
    <dbReference type="NCBI Taxonomy" id="1678841"/>
    <lineage>
        <taxon>Bacteria</taxon>
        <taxon>Pseudomonadati</taxon>
        <taxon>Bacteroidota</taxon>
        <taxon>Bacteroidia</taxon>
        <taxon>Bacteroidales</taxon>
        <taxon>Lentimicrobiaceae</taxon>
        <taxon>Lentimicrobium</taxon>
    </lineage>
</organism>
<dbReference type="EMBL" id="DF968182">
    <property type="protein sequence ID" value="GAP42819.1"/>
    <property type="molecule type" value="Genomic_DNA"/>
</dbReference>
<reference evidence="2" key="1">
    <citation type="journal article" date="2015" name="Genome Announc.">
        <title>Draft Genome Sequence of Bacteroidales Strain TBC1, a Novel Isolate from a Methanogenic Wastewater Treatment System.</title>
        <authorList>
            <person name="Tourlousse D.M."/>
            <person name="Matsuura N."/>
            <person name="Sun L."/>
            <person name="Toyonaga M."/>
            <person name="Kuroda K."/>
            <person name="Ohashi A."/>
            <person name="Cruz R."/>
            <person name="Yamaguchi T."/>
            <person name="Sekiguchi Y."/>
        </authorList>
    </citation>
    <scope>NUCLEOTIDE SEQUENCE [LARGE SCALE GENOMIC DNA]</scope>
    <source>
        <strain evidence="2">TBC1</strain>
    </source>
</reference>
<sequence length="1173" mass="133010">MKNDNHTTAFAESGRSLTARDLIRYINLKLATMGQPVFDDQQATGIETPLADPDFLDLTSNLVNIYRSRTRLIADVYSPVDRRIQAFINSYLEDLRLPEVPRLPANTLVSDKPGVARMLSLPPHENHYSSELLDSYRIRQGVLHNPRNDRRTTQGSFHIVEGGLPVPPDKIEVPKITWAKFLESAFNPPAALNRLPFTSAQEKQAEVFVSLLLRPVVCPEVKGVLKRKTMEVRFFAPGSLVANIDFVESIFGNAGNPSNPACDAALDPESWTGHTGCIVLAPQLTTLTKKALGLPHYDEATERQRRDGVCWKDENELYNGGQAFKITCRDERGVVITLIADNYFGYSKKEIKTQISYSANLFGLVEEEHSGGAIAFRRKNIGSNFNGALFMKNRLKKSFYFSEVVEKFGPLMHLKPEGYGVDKKFGNIIYIPEDTEIDLYKGTVRWNYKGSSQTIPLRPGHYYIYPSGHKLHMEKHPSAPSWRLVSTHARGTFCHKPSTVSGGGKSEISKSLLNAIIYGSFFVDNFDRDMKAADEIIRRDFSGRWKNPEEHSAISRPLLSPDRTLGSVIKLLNPSSQYTDEYNDFVRSIPAHVKALVFYVKRFYRPERTSDDWKEFFSTDVINGRKGHELLFSNRKLSASYLRVGFAADNSWYLHKLRSDFIAAAKIQMEDDITASVTLPVKHLKYLNPDYTNPSVKITENCESKFFQRPDEAIHRGYDKETEADLSQRNNFCSNYQPLTSEDGKRLIEDAINFDRYTRPIQKLIIEGSNDSTGNYFITPSHPRIVNGAPSKNPRYLQIRPDLVNPIDDHLAEVGMRFSMRIPLSEQIYNPIHAVLPGRRNNPPDPAGNIRGLSVYGPIHYQELPELFMDYICSLTGKSPSTTGAGSEGALTKGPFNMLSPVTDLNNALLSYILTGYNAFSSAAGFIGTKSRFDHDISLLIPELWSRMEVKDRDPEKLIEEGSLEKLEDFDYKGKKVLASRLGYRITENFTFSYLKSIFDEPQAVFNELMLRPEKQDMDAFVDGINNIVEAQQRVAREYFEDGSVEAAIPPLKALLHIMAWGSYEGKTAEHPDVRGLFDREYVLNSIWYHERLQRKQQIDINFLDKSLTYLRHFTAQGINAEYIEALDLNERISNIEKELEFISSDAYIEFLTGTIGADPLFRKQEQPDNVNA</sequence>
<evidence type="ECO:0000313" key="3">
    <source>
        <dbReference type="Proteomes" id="UP000053091"/>
    </source>
</evidence>
<gene>
    <name evidence="2" type="ORF">TBC1_11959</name>
</gene>
<protein>
    <recommendedName>
        <fullName evidence="1">PPi-type phosphoenolpyruvate carboxykinase lobe 2 domain-containing protein</fullName>
    </recommendedName>
</protein>
<keyword evidence="3" id="KW-1185">Reference proteome</keyword>
<dbReference type="STRING" id="1678841.TBC1_11959"/>